<dbReference type="Gene3D" id="1.10.3720.10">
    <property type="entry name" value="MetI-like"/>
    <property type="match status" value="1"/>
</dbReference>
<keyword evidence="4" id="KW-0997">Cell inner membrane</keyword>
<dbReference type="PATRIC" id="fig|1239307.3.peg.1698"/>
<evidence type="ECO:0000256" key="4">
    <source>
        <dbReference type="ARBA" id="ARBA00022519"/>
    </source>
</evidence>
<evidence type="ECO:0000256" key="7">
    <source>
        <dbReference type="ARBA" id="ARBA00023136"/>
    </source>
</evidence>
<feature type="transmembrane region" description="Helical" evidence="8">
    <location>
        <begin position="70"/>
        <end position="94"/>
    </location>
</feature>
<keyword evidence="11" id="KW-1185">Reference proteome</keyword>
<proteinExistence type="inferred from homology"/>
<dbReference type="AlphaFoldDB" id="W0HWP0"/>
<feature type="transmembrane region" description="Helical" evidence="8">
    <location>
        <begin position="238"/>
        <end position="263"/>
    </location>
</feature>
<keyword evidence="2 8" id="KW-0813">Transport</keyword>
<dbReference type="KEGG" id="sod:Sant_1562"/>
<reference evidence="10 11" key="1">
    <citation type="journal article" date="2014" name="Genome Biol. Evol.">
        <title>Genome degeneration and adaptation in a nascent stage of symbiosis.</title>
        <authorList>
            <person name="Oakeson K.F."/>
            <person name="Gil R."/>
            <person name="Clayton A.L."/>
            <person name="Dunn D.M."/>
            <person name="von Niederhausern A.C."/>
            <person name="Hamil C."/>
            <person name="Aoyagi A."/>
            <person name="Duval B."/>
            <person name="Baca A."/>
            <person name="Silva F.J."/>
            <person name="Vallier A."/>
            <person name="Jackson D.G."/>
            <person name="Latorre A."/>
            <person name="Weiss R.B."/>
            <person name="Heddi A."/>
            <person name="Moya A."/>
            <person name="Dale C."/>
        </authorList>
    </citation>
    <scope>NUCLEOTIDE SEQUENCE [LARGE SCALE GENOMIC DNA]</scope>
    <source>
        <strain evidence="10 11">HS1</strain>
    </source>
</reference>
<dbReference type="GO" id="GO:0055085">
    <property type="term" value="P:transmembrane transport"/>
    <property type="evidence" value="ECO:0007669"/>
    <property type="project" value="InterPro"/>
</dbReference>
<evidence type="ECO:0000313" key="11">
    <source>
        <dbReference type="Proteomes" id="UP000019028"/>
    </source>
</evidence>
<dbReference type="PANTHER" id="PTHR43357">
    <property type="entry name" value="INNER MEMBRANE ABC TRANSPORTER PERMEASE PROTEIN YDCV"/>
    <property type="match status" value="1"/>
</dbReference>
<protein>
    <submittedName>
        <fullName evidence="10">Binding-protein-dependent transport systems inner membrane component</fullName>
    </submittedName>
</protein>
<dbReference type="RefSeq" id="WP_025421755.1">
    <property type="nucleotide sequence ID" value="NZ_CP006569.1"/>
</dbReference>
<keyword evidence="5 8" id="KW-0812">Transmembrane</keyword>
<dbReference type="Pfam" id="PF00528">
    <property type="entry name" value="BPD_transp_1"/>
    <property type="match status" value="1"/>
</dbReference>
<dbReference type="InterPro" id="IPR035906">
    <property type="entry name" value="MetI-like_sf"/>
</dbReference>
<evidence type="ECO:0000313" key="10">
    <source>
        <dbReference type="EMBL" id="AHF76620.1"/>
    </source>
</evidence>
<dbReference type="SUPFAM" id="SSF161098">
    <property type="entry name" value="MetI-like"/>
    <property type="match status" value="1"/>
</dbReference>
<keyword evidence="7 8" id="KW-0472">Membrane</keyword>
<feature type="transmembrane region" description="Helical" evidence="8">
    <location>
        <begin position="106"/>
        <end position="127"/>
    </location>
</feature>
<comment type="similarity">
    <text evidence="8">Belongs to the binding-protein-dependent transport system permease family.</text>
</comment>
<organism evidence="10 11">
    <name type="scientific">Sodalis praecaptivus</name>
    <dbReference type="NCBI Taxonomy" id="1239307"/>
    <lineage>
        <taxon>Bacteria</taxon>
        <taxon>Pseudomonadati</taxon>
        <taxon>Pseudomonadota</taxon>
        <taxon>Gammaproteobacteria</taxon>
        <taxon>Enterobacterales</taxon>
        <taxon>Bruguierivoracaceae</taxon>
        <taxon>Sodalis</taxon>
    </lineage>
</organism>
<dbReference type="InterPro" id="IPR000515">
    <property type="entry name" value="MetI-like"/>
</dbReference>
<evidence type="ECO:0000256" key="8">
    <source>
        <dbReference type="RuleBase" id="RU363032"/>
    </source>
</evidence>
<dbReference type="PANTHER" id="PTHR43357:SF4">
    <property type="entry name" value="INNER MEMBRANE ABC TRANSPORTER PERMEASE PROTEIN YDCV"/>
    <property type="match status" value="1"/>
</dbReference>
<evidence type="ECO:0000256" key="6">
    <source>
        <dbReference type="ARBA" id="ARBA00022989"/>
    </source>
</evidence>
<dbReference type="OrthoDB" id="9815533at2"/>
<dbReference type="Proteomes" id="UP000019028">
    <property type="component" value="Chromosome"/>
</dbReference>
<evidence type="ECO:0000256" key="1">
    <source>
        <dbReference type="ARBA" id="ARBA00004429"/>
    </source>
</evidence>
<name>W0HWP0_9GAMM</name>
<feature type="transmembrane region" description="Helical" evidence="8">
    <location>
        <begin position="180"/>
        <end position="205"/>
    </location>
</feature>
<feature type="transmembrane region" description="Helical" evidence="8">
    <location>
        <begin position="12"/>
        <end position="37"/>
    </location>
</feature>
<gene>
    <name evidence="10" type="ORF">Sant_1562</name>
</gene>
<evidence type="ECO:0000259" key="9">
    <source>
        <dbReference type="PROSITE" id="PS50928"/>
    </source>
</evidence>
<dbReference type="EMBL" id="CP006569">
    <property type="protein sequence ID" value="AHF76620.1"/>
    <property type="molecule type" value="Genomic_DNA"/>
</dbReference>
<comment type="subcellular location">
    <subcellularLocation>
        <location evidence="1">Cell inner membrane</location>
        <topology evidence="1">Multi-pass membrane protein</topology>
    </subcellularLocation>
    <subcellularLocation>
        <location evidence="8">Cell membrane</location>
        <topology evidence="8">Multi-pass membrane protein</topology>
    </subcellularLocation>
</comment>
<evidence type="ECO:0000256" key="5">
    <source>
        <dbReference type="ARBA" id="ARBA00022692"/>
    </source>
</evidence>
<accession>W0HWP0</accession>
<keyword evidence="3" id="KW-1003">Cell membrane</keyword>
<dbReference type="HOGENOM" id="CLU_016047_3_1_6"/>
<feature type="transmembrane region" description="Helical" evidence="8">
    <location>
        <begin position="133"/>
        <end position="160"/>
    </location>
</feature>
<evidence type="ECO:0000256" key="3">
    <source>
        <dbReference type="ARBA" id="ARBA00022475"/>
    </source>
</evidence>
<keyword evidence="6 8" id="KW-1133">Transmembrane helix</keyword>
<dbReference type="GO" id="GO:0005886">
    <property type="term" value="C:plasma membrane"/>
    <property type="evidence" value="ECO:0007669"/>
    <property type="project" value="UniProtKB-SubCell"/>
</dbReference>
<evidence type="ECO:0000256" key="2">
    <source>
        <dbReference type="ARBA" id="ARBA00022448"/>
    </source>
</evidence>
<dbReference type="PROSITE" id="PS50928">
    <property type="entry name" value="ABC_TM1"/>
    <property type="match status" value="1"/>
</dbReference>
<dbReference type="CDD" id="cd06261">
    <property type="entry name" value="TM_PBP2"/>
    <property type="match status" value="1"/>
</dbReference>
<feature type="domain" description="ABC transmembrane type-1" evidence="9">
    <location>
        <begin position="68"/>
        <end position="257"/>
    </location>
</feature>
<sequence length="275" mass="30245">MTTVNKRGAAHYLLAAFSLLVLSFLIAPILIIIAVSFSPGEMIIFPPQGLSLRWYQHYFNDINWMNATHVSVVVAVITALCSLLLGTMVSVGLVRGAFPGKNLLRALLMGPLIVPKIITAVGLYFLYMHLRLLGTALGLVIAHTLIAVPYVVMIMTAALYGFDRRLEWAARSLGASTRKVIWYVSWPVLRPAIISATLFSFIASFDDIILSLFLSQLTQPTLPRQIWVNVQQFIDPTIAAVSTLMTLVSVLGLALVMLVQWLAARRSVARADPGR</sequence>